<dbReference type="SUPFAM" id="SSF56112">
    <property type="entry name" value="Protein kinase-like (PK-like)"/>
    <property type="match status" value="1"/>
</dbReference>
<name>A0A1E7FS97_9STRA</name>
<dbReference type="Pfam" id="PF01633">
    <property type="entry name" value="Choline_kinase"/>
    <property type="match status" value="1"/>
</dbReference>
<dbReference type="InParanoid" id="A0A1E7FS97"/>
<dbReference type="CDD" id="cd05157">
    <property type="entry name" value="ETNK_euk"/>
    <property type="match status" value="1"/>
</dbReference>
<dbReference type="PANTHER" id="PTHR22603">
    <property type="entry name" value="CHOLINE/ETHANOALAMINE KINASE"/>
    <property type="match status" value="1"/>
</dbReference>
<dbReference type="AlphaFoldDB" id="A0A1E7FS97"/>
<sequence length="377" mass="43054">MQAIIARSFFSSSDVTEKDPASWTVTKITGGNTNQLYCISGMNKSSNGKKNNKNSIPNSVLVRIFGAEGMIDRDVETSTYSSLAKQGLALKYYGRFGNGRMEEMLIGWKTLTEEDMMISQISDEIARQLAILHTTYVVPDHLIDYHDTRIEGGAQPTLWTQLYPWLERALQDQQQQQFKNEYDTDRVSKLQPSLATLKQEIDWLKLRIIDPNSSIGFCHNDLLASNIMMENTNTNGTTPTLQFIDYEYGGINYYSYDIANHFNEYAGGTAEEDNSTPNYERRPSKEQQIKFIESYVKKYNCSNETNTNATTVTMNDIFTEVNGFILANHLVWGLWGILQASSEGCEDGLDYIQYAKCRFDQYRSDKQKYLSTFTKLN</sequence>
<dbReference type="PANTHER" id="PTHR22603:SF66">
    <property type="entry name" value="ETHANOLAMINE KINASE"/>
    <property type="match status" value="1"/>
</dbReference>
<dbReference type="OrthoDB" id="10267235at2759"/>
<dbReference type="EMBL" id="KV784354">
    <property type="protein sequence ID" value="OEU21041.1"/>
    <property type="molecule type" value="Genomic_DNA"/>
</dbReference>
<comment type="pathway">
    <text evidence="1">Phospholipid metabolism; phosphatidylethanolamine biosynthesis; phosphatidylethanolamine from ethanolamine: step 1/3.</text>
</comment>
<reference evidence="4 5" key="1">
    <citation type="submission" date="2016-09" db="EMBL/GenBank/DDBJ databases">
        <title>Extensive genetic diversity and differential bi-allelic expression allows diatom success in the polar Southern Ocean.</title>
        <authorList>
            <consortium name="DOE Joint Genome Institute"/>
            <person name="Mock T."/>
            <person name="Otillar R.P."/>
            <person name="Strauss J."/>
            <person name="Dupont C."/>
            <person name="Frickenhaus S."/>
            <person name="Maumus F."/>
            <person name="Mcmullan M."/>
            <person name="Sanges R."/>
            <person name="Schmutz J."/>
            <person name="Toseland A."/>
            <person name="Valas R."/>
            <person name="Veluchamy A."/>
            <person name="Ward B.J."/>
            <person name="Allen A."/>
            <person name="Barry K."/>
            <person name="Falciatore A."/>
            <person name="Ferrante M."/>
            <person name="Fortunato A.E."/>
            <person name="Gloeckner G."/>
            <person name="Gruber A."/>
            <person name="Hipkin R."/>
            <person name="Janech M."/>
            <person name="Kroth P."/>
            <person name="Leese F."/>
            <person name="Lindquist E."/>
            <person name="Lyon B.R."/>
            <person name="Martin J."/>
            <person name="Mayer C."/>
            <person name="Parker M."/>
            <person name="Quesneville H."/>
            <person name="Raymond J."/>
            <person name="Uhlig C."/>
            <person name="Valentin K.U."/>
            <person name="Worden A.Z."/>
            <person name="Armbrust E.V."/>
            <person name="Bowler C."/>
            <person name="Green B."/>
            <person name="Moulton V."/>
            <person name="Van Oosterhout C."/>
            <person name="Grigoriev I."/>
        </authorList>
    </citation>
    <scope>NUCLEOTIDE SEQUENCE [LARGE SCALE GENOMIC DNA]</scope>
    <source>
        <strain evidence="4 5">CCMP1102</strain>
    </source>
</reference>
<evidence type="ECO:0000313" key="4">
    <source>
        <dbReference type="EMBL" id="OEU21041.1"/>
    </source>
</evidence>
<dbReference type="GO" id="GO:0005737">
    <property type="term" value="C:cytoplasm"/>
    <property type="evidence" value="ECO:0007669"/>
    <property type="project" value="TreeGrafter"/>
</dbReference>
<organism evidence="4 5">
    <name type="scientific">Fragilariopsis cylindrus CCMP1102</name>
    <dbReference type="NCBI Taxonomy" id="635003"/>
    <lineage>
        <taxon>Eukaryota</taxon>
        <taxon>Sar</taxon>
        <taxon>Stramenopiles</taxon>
        <taxon>Ochrophyta</taxon>
        <taxon>Bacillariophyta</taxon>
        <taxon>Bacillariophyceae</taxon>
        <taxon>Bacillariophycidae</taxon>
        <taxon>Bacillariales</taxon>
        <taxon>Bacillariaceae</taxon>
        <taxon>Fragilariopsis</taxon>
    </lineage>
</organism>
<keyword evidence="5" id="KW-1185">Reference proteome</keyword>
<dbReference type="Gene3D" id="3.90.1200.10">
    <property type="match status" value="1"/>
</dbReference>
<protein>
    <recommendedName>
        <fullName evidence="3">ethanolamine kinase</fullName>
        <ecNumber evidence="3">2.7.1.82</ecNumber>
    </recommendedName>
</protein>
<dbReference type="FunCoup" id="A0A1E7FS97">
    <property type="interactions" value="85"/>
</dbReference>
<comment type="similarity">
    <text evidence="2">Belongs to the choline/ethanolamine kinase family.</text>
</comment>
<evidence type="ECO:0000256" key="1">
    <source>
        <dbReference type="ARBA" id="ARBA00037883"/>
    </source>
</evidence>
<dbReference type="InterPro" id="IPR011009">
    <property type="entry name" value="Kinase-like_dom_sf"/>
</dbReference>
<evidence type="ECO:0000313" key="5">
    <source>
        <dbReference type="Proteomes" id="UP000095751"/>
    </source>
</evidence>
<accession>A0A1E7FS97</accession>
<evidence type="ECO:0000256" key="3">
    <source>
        <dbReference type="ARBA" id="ARBA00038874"/>
    </source>
</evidence>
<dbReference type="GO" id="GO:0004305">
    <property type="term" value="F:ethanolamine kinase activity"/>
    <property type="evidence" value="ECO:0007669"/>
    <property type="project" value="UniProtKB-EC"/>
</dbReference>
<gene>
    <name evidence="4" type="ORF">FRACYDRAFT_180508</name>
</gene>
<keyword evidence="4" id="KW-0808">Transferase</keyword>
<dbReference type="Proteomes" id="UP000095751">
    <property type="component" value="Unassembled WGS sequence"/>
</dbReference>
<keyword evidence="4" id="KW-0418">Kinase</keyword>
<dbReference type="GO" id="GO:0006646">
    <property type="term" value="P:phosphatidylethanolamine biosynthetic process"/>
    <property type="evidence" value="ECO:0007669"/>
    <property type="project" value="TreeGrafter"/>
</dbReference>
<dbReference type="EC" id="2.7.1.82" evidence="3"/>
<proteinExistence type="inferred from homology"/>
<dbReference type="KEGG" id="fcy:FRACYDRAFT_180508"/>
<dbReference type="Gene3D" id="3.30.200.20">
    <property type="entry name" value="Phosphorylase Kinase, domain 1"/>
    <property type="match status" value="1"/>
</dbReference>
<evidence type="ECO:0000256" key="2">
    <source>
        <dbReference type="ARBA" id="ARBA00038211"/>
    </source>
</evidence>